<evidence type="ECO:0000313" key="1">
    <source>
        <dbReference type="EMBL" id="CRL26265.1"/>
    </source>
</evidence>
<dbReference type="EMBL" id="HG793150">
    <property type="protein sequence ID" value="CRL26265.1"/>
    <property type="molecule type" value="Genomic_DNA"/>
</dbReference>
<dbReference type="Proteomes" id="UP000053732">
    <property type="component" value="Unassembled WGS sequence"/>
</dbReference>
<proteinExistence type="predicted"/>
<organism evidence="1 2">
    <name type="scientific">Penicillium camemberti (strain FM 013)</name>
    <dbReference type="NCBI Taxonomy" id="1429867"/>
    <lineage>
        <taxon>Eukaryota</taxon>
        <taxon>Fungi</taxon>
        <taxon>Dikarya</taxon>
        <taxon>Ascomycota</taxon>
        <taxon>Pezizomycotina</taxon>
        <taxon>Eurotiomycetes</taxon>
        <taxon>Eurotiomycetidae</taxon>
        <taxon>Eurotiales</taxon>
        <taxon>Aspergillaceae</taxon>
        <taxon>Penicillium</taxon>
    </lineage>
</organism>
<keyword evidence="2" id="KW-1185">Reference proteome</keyword>
<gene>
    <name evidence="1" type="ORF">PCAMFM013_S017g000248</name>
</gene>
<sequence>MAVGACYWSGNGSYSCTCRGQGQPDVDESSSTPCLECGHPLRNHFRIGLHPSGPNPSASRVFIPRTDVFIPRHKTVRRLANRIHEQRVVLARGIPASGKTFLARSLHTYLRGQGVKSIYIKSFPLSLEGGPSALDYLVEACHIQGFPTFGHSLLRDNFVFLIDDAHTTYNNSELWLILNSANQDCLSNVPGASFCMFGAFGTPDRGVMPHNMGSDLLVFNKRQRLVLKEGFDEDISLFYTRQEFDLHVEMHLQARGSDYEICFALKDIISDLTAGQPELVHAFMILCDMWYDAFFKDDEIDEIECDDDEISRFFEVRGLLEGSIAVILDFAGLPLSPDTFFPPEQEFEVLRQVQQVNQQNLSQGLLFNPHSEAMLSCLTKGWLHMEETQKGEFKCYFPTQFHKRLVEYLVGVQDLRYPTPPTLNRGELELMVAMRNMTIS</sequence>
<dbReference type="SUPFAM" id="SSF52540">
    <property type="entry name" value="P-loop containing nucleoside triphosphate hydrolases"/>
    <property type="match status" value="1"/>
</dbReference>
<evidence type="ECO:0000313" key="2">
    <source>
        <dbReference type="Proteomes" id="UP000053732"/>
    </source>
</evidence>
<dbReference type="STRING" id="1429867.A0A0G4PIL4"/>
<reference evidence="1 2" key="1">
    <citation type="journal article" date="2014" name="Nat. Commun.">
        <title>Multiple recent horizontal transfers of a large genomic region in cheese making fungi.</title>
        <authorList>
            <person name="Cheeseman K."/>
            <person name="Ropars J."/>
            <person name="Renault P."/>
            <person name="Dupont J."/>
            <person name="Gouzy J."/>
            <person name="Branca A."/>
            <person name="Abraham A.L."/>
            <person name="Ceppi M."/>
            <person name="Conseiller E."/>
            <person name="Debuchy R."/>
            <person name="Malagnac F."/>
            <person name="Goarin A."/>
            <person name="Silar P."/>
            <person name="Lacoste S."/>
            <person name="Sallet E."/>
            <person name="Bensimon A."/>
            <person name="Giraud T."/>
            <person name="Brygoo Y."/>
        </authorList>
    </citation>
    <scope>NUCLEOTIDE SEQUENCE [LARGE SCALE GENOMIC DNA]</scope>
    <source>
        <strain evidence="2">FM 013</strain>
    </source>
</reference>
<protein>
    <submittedName>
        <fullName evidence="1">Str. FM013</fullName>
    </submittedName>
</protein>
<dbReference type="AlphaFoldDB" id="A0A0G4PIL4"/>
<dbReference type="InterPro" id="IPR027417">
    <property type="entry name" value="P-loop_NTPase"/>
</dbReference>
<accession>A0A0G4PIL4</accession>
<name>A0A0G4PIL4_PENC3</name>